<sequence length="33" mass="3876">MVSNIWFNEKSCLPEASYLFQHENAVIVLKSYD</sequence>
<reference evidence="1" key="2">
    <citation type="journal article" date="2015" name="Data Brief">
        <title>Shoot transcriptome of the giant reed, Arundo donax.</title>
        <authorList>
            <person name="Barrero R.A."/>
            <person name="Guerrero F.D."/>
            <person name="Moolhuijzen P."/>
            <person name="Goolsby J.A."/>
            <person name="Tidwell J."/>
            <person name="Bellgard S.E."/>
            <person name="Bellgard M.I."/>
        </authorList>
    </citation>
    <scope>NUCLEOTIDE SEQUENCE</scope>
    <source>
        <tissue evidence="1">Shoot tissue taken approximately 20 cm above the soil surface</tissue>
    </source>
</reference>
<name>A0A0A8ZEE6_ARUDO</name>
<reference evidence="1" key="1">
    <citation type="submission" date="2014-09" db="EMBL/GenBank/DDBJ databases">
        <authorList>
            <person name="Magalhaes I.L.F."/>
            <person name="Oliveira U."/>
            <person name="Santos F.R."/>
            <person name="Vidigal T.H.D.A."/>
            <person name="Brescovit A.D."/>
            <person name="Santos A.J."/>
        </authorList>
    </citation>
    <scope>NUCLEOTIDE SEQUENCE</scope>
    <source>
        <tissue evidence="1">Shoot tissue taken approximately 20 cm above the soil surface</tissue>
    </source>
</reference>
<dbReference type="EMBL" id="GBRH01264643">
    <property type="protein sequence ID" value="JAD33252.1"/>
    <property type="molecule type" value="Transcribed_RNA"/>
</dbReference>
<accession>A0A0A8ZEE6</accession>
<evidence type="ECO:0000313" key="1">
    <source>
        <dbReference type="EMBL" id="JAD33252.1"/>
    </source>
</evidence>
<protein>
    <submittedName>
        <fullName evidence="1">Uncharacterized protein</fullName>
    </submittedName>
</protein>
<proteinExistence type="predicted"/>
<organism evidence="1">
    <name type="scientific">Arundo donax</name>
    <name type="common">Giant reed</name>
    <name type="synonym">Donax arundinaceus</name>
    <dbReference type="NCBI Taxonomy" id="35708"/>
    <lineage>
        <taxon>Eukaryota</taxon>
        <taxon>Viridiplantae</taxon>
        <taxon>Streptophyta</taxon>
        <taxon>Embryophyta</taxon>
        <taxon>Tracheophyta</taxon>
        <taxon>Spermatophyta</taxon>
        <taxon>Magnoliopsida</taxon>
        <taxon>Liliopsida</taxon>
        <taxon>Poales</taxon>
        <taxon>Poaceae</taxon>
        <taxon>PACMAD clade</taxon>
        <taxon>Arundinoideae</taxon>
        <taxon>Arundineae</taxon>
        <taxon>Arundo</taxon>
    </lineage>
</organism>
<dbReference type="AlphaFoldDB" id="A0A0A8ZEE6"/>